<dbReference type="SMART" id="SM00449">
    <property type="entry name" value="SPRY"/>
    <property type="match status" value="1"/>
</dbReference>
<gene>
    <name evidence="26" type="ORF">EXN66_Car002793</name>
</gene>
<dbReference type="PANTHER" id="PTHR24106">
    <property type="entry name" value="NACHT, LRR AND CARD DOMAINS-CONTAINING"/>
    <property type="match status" value="1"/>
</dbReference>
<keyword evidence="27" id="KW-1185">Reference proteome</keyword>
<dbReference type="InterPro" id="IPR001315">
    <property type="entry name" value="CARD"/>
</dbReference>
<evidence type="ECO:0000256" key="9">
    <source>
        <dbReference type="ARBA" id="ARBA00022614"/>
    </source>
</evidence>
<dbReference type="Pfam" id="PF23679">
    <property type="entry name" value="UPA-FIIND"/>
    <property type="match status" value="1"/>
</dbReference>
<keyword evidence="15" id="KW-0391">Immunity</keyword>
<keyword evidence="9" id="KW-0433">Leucine-rich repeat</keyword>
<dbReference type="Pfam" id="PF14484">
    <property type="entry name" value="FISNA"/>
    <property type="match status" value="1"/>
</dbReference>
<feature type="domain" description="NACHT" evidence="24">
    <location>
        <begin position="162"/>
        <end position="297"/>
    </location>
</feature>
<sequence length="1490" mass="169285">MAGNERKLQAEEAITEDKDQLEEREKISESYRTLSLQLDKPHAVGREAGRHSEPTDRPSDIERSLHDVQEKLKAHLREKFTLICEGTSASKSRLENIYTRLYITQQTEAYGCKQHEILDQFNIPDERSPQLVPDYEKINSLNIFNPRRNTPQQQDAKYRSIHSVMTKGIAGIGKTVAVQNFSLNWAEGKSNQHIDFMFVLPFRELNMVKVGEYSLLQLLLHFYPELKLLKDPQQLGNRQVLIILDGLDESRFALDFDGGQRVSEIDQKSTVQVLLTNLIKGNLLPNALLWVTSRPAAVSQIPSKYIDQMTEVQGFNNQQKEDYFRKRFRGQANEVMSCLRGMISFYLMGHIPIFCWITAEVYKGWSDQRSQKMTTMTELYIYYLLIQTQRTTQKYGEKISKETSKSENAAVSLNLSKLAFEQLQKGNLIFYEEDLRECDINVDDTSVFCGFCSEILKQERGLYQKKMFSFVHLSFQEFLAALYMFHCCVTKNSSTLKSFLGVDPTDLDLLELQKRVVDKALQCEKGQLDLFLCFFLGLSLDSSQTLLQGLLPQTKSCSDTVEAMKRYLRNFNAGNIPAERCMNLFLCKFELKEESFQNDISMYLTSGVRLSPIDCAVLSTLLQISGEQLEELDLTKCITPFMGTWKLVVQMKNCKKAVLKSEHLDGHCLDTLLSILQSADSCLQELCLVCFSNAIVPVPDTVFALLANPHCKLRTLRLSGFALSSKNCHTLASILQSKQSPLRVLDLTDCIYGYPRDYSGYFLKEGEKKKKYEEVNDELSLLTIIASALIGPVCKLEEFSMRGCYLKSKCCQVFATILSSNSQLRTLDLSRNDLKDLGVHLFCAGLASAKCRVEILRLSSCGITAEGCASLASALRCSPSHLRELDLSYNYPGETGVKLLSERLDDPQCRLEKLNMDHNEEHWANPHLLHEYACDLTLDPNTVNEHLLLSECNRKVIHTKEKQPYPDHPDRFDEERQVLCREGLTGRCYWEVEWEGCVNIGVVYKSLERKGLLDANIIRSDKAWCYSVTGWDGYSFYDGHKETLIPVPIIDVQAFLARSRRLGLFLDWPSGILSFYWLSGDTKILLHTFHTTFIEPLYPVFTVFFGSSLALTSVVRQDINAAHSSFTPEVKTKRTGISYRFRFPSSGVFQCSLTGLVFNVTHEGEVVYNTKPWDDTVLQLAGKLPGGPLFSITCPQGSICQLQLPHCEPYPALVSESLSVVHITNDGMSIVQPLEITDTHVVIDIPHLSHFGIVRDMFKKIVTTPVNGQVLLFLRPTYREHLILSVILLPSNVPLQEVKAQHNNSEYIQAPSLCQLHIDKHYSLHSDPESYRIQPPHAHFFKNFGPNYHASFEITLTTSTEEVTLMVQDPDGTQVWQHCLYLPASPPHPRPDETQPQMGNKVSAEKKLQGARSSFVERVSDPVLNKLLDDLQQYRVITDAEGEEARIKSRQDKARDVIDMVRKKGEEASSIMITILNNNDPFLCKGLHLN</sequence>
<evidence type="ECO:0000259" key="25">
    <source>
        <dbReference type="PROSITE" id="PS51830"/>
    </source>
</evidence>
<dbReference type="Gene3D" id="1.10.533.10">
    <property type="entry name" value="Death Domain, Fas"/>
    <property type="match status" value="1"/>
</dbReference>
<dbReference type="Pfam" id="PF17779">
    <property type="entry name" value="WHD_NOD2"/>
    <property type="match status" value="1"/>
</dbReference>
<dbReference type="Pfam" id="PF05729">
    <property type="entry name" value="NACHT"/>
    <property type="match status" value="1"/>
</dbReference>
<evidence type="ECO:0000256" key="4">
    <source>
        <dbReference type="ARBA" id="ARBA00008665"/>
    </source>
</evidence>
<dbReference type="PROSITE" id="PS51830">
    <property type="entry name" value="FIIND"/>
    <property type="match status" value="1"/>
</dbReference>
<comment type="similarity">
    <text evidence="20">Belongs to the NOD1-NOD2 family.</text>
</comment>
<evidence type="ECO:0000256" key="10">
    <source>
        <dbReference type="ARBA" id="ARBA00022670"/>
    </source>
</evidence>
<evidence type="ECO:0000256" key="13">
    <source>
        <dbReference type="ARBA" id="ARBA00022840"/>
    </source>
</evidence>
<evidence type="ECO:0000256" key="14">
    <source>
        <dbReference type="ARBA" id="ARBA00022843"/>
    </source>
</evidence>
<dbReference type="GO" id="GO:0012501">
    <property type="term" value="P:programmed cell death"/>
    <property type="evidence" value="ECO:0007669"/>
    <property type="project" value="UniProtKB-KW"/>
</dbReference>
<dbReference type="InterPro" id="IPR032675">
    <property type="entry name" value="LRR_dom_sf"/>
</dbReference>
<feature type="compositionally biased region" description="Basic and acidic residues" evidence="21">
    <location>
        <begin position="1"/>
        <end position="29"/>
    </location>
</feature>
<feature type="region of interest" description="Disordered" evidence="21">
    <location>
        <begin position="1"/>
        <end position="61"/>
    </location>
</feature>
<keyword evidence="12" id="KW-0547">Nucleotide-binding</keyword>
<evidence type="ECO:0000259" key="22">
    <source>
        <dbReference type="PROSITE" id="PS50188"/>
    </source>
</evidence>
<dbReference type="InterPro" id="IPR013320">
    <property type="entry name" value="ConA-like_dom_sf"/>
</dbReference>
<dbReference type="InterPro" id="IPR006574">
    <property type="entry name" value="PRY"/>
</dbReference>
<dbReference type="SMART" id="SM01288">
    <property type="entry name" value="FISNA"/>
    <property type="match status" value="1"/>
</dbReference>
<dbReference type="InterPro" id="IPR051261">
    <property type="entry name" value="NLR"/>
</dbReference>
<comment type="subcellular location">
    <subcellularLocation>
        <location evidence="2">Basolateral cell membrane</location>
    </subcellularLocation>
    <subcellularLocation>
        <location evidence="3">Cell membrane</location>
        <topology evidence="3">Lipid-anchor</topology>
    </subcellularLocation>
    <subcellularLocation>
        <location evidence="1">Inflammasome</location>
    </subcellularLocation>
</comment>
<evidence type="ECO:0000256" key="2">
    <source>
        <dbReference type="ARBA" id="ARBA00004187"/>
    </source>
</evidence>
<dbReference type="InterPro" id="IPR041075">
    <property type="entry name" value="NOD1/2_WH"/>
</dbReference>
<dbReference type="Proteomes" id="UP000503349">
    <property type="component" value="Chromosome 3"/>
</dbReference>
<keyword evidence="7" id="KW-0399">Innate immunity</keyword>
<dbReference type="Pfam" id="PF00619">
    <property type="entry name" value="CARD"/>
    <property type="match status" value="1"/>
</dbReference>
<dbReference type="GO" id="GO:0042981">
    <property type="term" value="P:regulation of apoptotic process"/>
    <property type="evidence" value="ECO:0007669"/>
    <property type="project" value="InterPro"/>
</dbReference>
<keyword evidence="17" id="KW-0564">Palmitate</keyword>
<dbReference type="PROSITE" id="PS50837">
    <property type="entry name" value="NACHT"/>
    <property type="match status" value="1"/>
</dbReference>
<dbReference type="InterPro" id="IPR025307">
    <property type="entry name" value="FIIND_dom"/>
</dbReference>
<dbReference type="PROSITE" id="PS50188">
    <property type="entry name" value="B302_SPRY"/>
    <property type="match status" value="1"/>
</dbReference>
<dbReference type="Pfam" id="PF13516">
    <property type="entry name" value="LRR_6"/>
    <property type="match status" value="2"/>
</dbReference>
<dbReference type="InterPro" id="IPR011029">
    <property type="entry name" value="DEATH-like_dom_sf"/>
</dbReference>
<evidence type="ECO:0000256" key="18">
    <source>
        <dbReference type="ARBA" id="ARBA00023233"/>
    </source>
</evidence>
<dbReference type="Pfam" id="PF17776">
    <property type="entry name" value="NLRC4_HD2"/>
    <property type="match status" value="1"/>
</dbReference>
<dbReference type="SUPFAM" id="SSF49899">
    <property type="entry name" value="Concanavalin A-like lectins/glucanases"/>
    <property type="match status" value="1"/>
</dbReference>
<organism evidence="26 27">
    <name type="scientific">Channa argus</name>
    <name type="common">Northern snakehead</name>
    <name type="synonym">Ophicephalus argus</name>
    <dbReference type="NCBI Taxonomy" id="215402"/>
    <lineage>
        <taxon>Eukaryota</taxon>
        <taxon>Metazoa</taxon>
        <taxon>Chordata</taxon>
        <taxon>Craniata</taxon>
        <taxon>Vertebrata</taxon>
        <taxon>Euteleostomi</taxon>
        <taxon>Actinopterygii</taxon>
        <taxon>Neopterygii</taxon>
        <taxon>Teleostei</taxon>
        <taxon>Neoteleostei</taxon>
        <taxon>Acanthomorphata</taxon>
        <taxon>Anabantaria</taxon>
        <taxon>Anabantiformes</taxon>
        <taxon>Channoidei</taxon>
        <taxon>Channidae</taxon>
        <taxon>Channa</taxon>
    </lineage>
</organism>
<evidence type="ECO:0000313" key="27">
    <source>
        <dbReference type="Proteomes" id="UP000503349"/>
    </source>
</evidence>
<protein>
    <submittedName>
        <fullName evidence="26">NLR family CARD domain-containing protein 3 CARD15-like protein Caterpiller protein 16.2</fullName>
    </submittedName>
</protein>
<dbReference type="FunFam" id="3.40.50.300:FF:000210">
    <property type="entry name" value="Si:dkey-16p6.1"/>
    <property type="match status" value="1"/>
</dbReference>
<evidence type="ECO:0000256" key="12">
    <source>
        <dbReference type="ARBA" id="ARBA00022741"/>
    </source>
</evidence>
<dbReference type="Gene3D" id="3.40.50.300">
    <property type="entry name" value="P-loop containing nucleotide triphosphate hydrolases"/>
    <property type="match status" value="1"/>
</dbReference>
<dbReference type="SUPFAM" id="SSF47986">
    <property type="entry name" value="DEATH domain"/>
    <property type="match status" value="1"/>
</dbReference>
<dbReference type="InterPro" id="IPR029495">
    <property type="entry name" value="NACHT-assoc"/>
</dbReference>
<keyword evidence="11" id="KW-0677">Repeat</keyword>
<evidence type="ECO:0000256" key="21">
    <source>
        <dbReference type="SAM" id="MobiDB-lite"/>
    </source>
</evidence>
<accession>A0A6G1P9Z8</accession>
<dbReference type="CDD" id="cd16040">
    <property type="entry name" value="SPRY_PRY_SNTX"/>
    <property type="match status" value="1"/>
</dbReference>
<dbReference type="GO" id="GO:0045087">
    <property type="term" value="P:innate immune response"/>
    <property type="evidence" value="ECO:0007669"/>
    <property type="project" value="UniProtKB-KW"/>
</dbReference>
<evidence type="ECO:0000256" key="5">
    <source>
        <dbReference type="ARBA" id="ARBA00022475"/>
    </source>
</evidence>
<keyword evidence="10" id="KW-0378">Hydrolase</keyword>
<dbReference type="SMART" id="SM00368">
    <property type="entry name" value="LRR_RI"/>
    <property type="match status" value="5"/>
</dbReference>
<dbReference type="InterPro" id="IPR001611">
    <property type="entry name" value="Leu-rich_rpt"/>
</dbReference>
<keyword evidence="19" id="KW-0449">Lipoprotein</keyword>
<reference evidence="26 27" key="1">
    <citation type="submission" date="2019-02" db="EMBL/GenBank/DDBJ databases">
        <title>Opniocepnalus argus genome.</title>
        <authorList>
            <person name="Zhou C."/>
            <person name="Xiao S."/>
        </authorList>
    </citation>
    <scope>NUCLEOTIDE SEQUENCE [LARGE SCALE GENOMIC DNA]</scope>
    <source>
        <strain evidence="26">OARG1902GOOAL</strain>
        <tissue evidence="26">Muscle</tissue>
    </source>
</reference>
<dbReference type="InterPro" id="IPR003879">
    <property type="entry name" value="Butyrophylin_SPRY"/>
</dbReference>
<dbReference type="InterPro" id="IPR001870">
    <property type="entry name" value="B30.2/SPRY"/>
</dbReference>
<comment type="similarity">
    <text evidence="4">Belongs to the NLRP family.</text>
</comment>
<evidence type="ECO:0000256" key="3">
    <source>
        <dbReference type="ARBA" id="ARBA00004193"/>
    </source>
</evidence>
<evidence type="ECO:0000256" key="16">
    <source>
        <dbReference type="ARBA" id="ARBA00023136"/>
    </source>
</evidence>
<evidence type="ECO:0000256" key="1">
    <source>
        <dbReference type="ARBA" id="ARBA00004110"/>
    </source>
</evidence>
<evidence type="ECO:0000256" key="8">
    <source>
        <dbReference type="ARBA" id="ARBA00022590"/>
    </source>
</evidence>
<dbReference type="InterPro" id="IPR007111">
    <property type="entry name" value="NACHT_NTPase"/>
</dbReference>
<dbReference type="InterPro" id="IPR041267">
    <property type="entry name" value="NLRP_HD2"/>
</dbReference>
<keyword evidence="16" id="KW-0472">Membrane</keyword>
<evidence type="ECO:0000256" key="19">
    <source>
        <dbReference type="ARBA" id="ARBA00023288"/>
    </source>
</evidence>
<dbReference type="InterPro" id="IPR003877">
    <property type="entry name" value="SPRY_dom"/>
</dbReference>
<dbReference type="GO" id="GO:0061702">
    <property type="term" value="C:canonical inflammasome complex"/>
    <property type="evidence" value="ECO:0007669"/>
    <property type="project" value="UniProtKB-SubCell"/>
</dbReference>
<dbReference type="InterPro" id="IPR043136">
    <property type="entry name" value="B30.2/SPRY_sf"/>
</dbReference>
<keyword evidence="14" id="KW-0832">Ubl conjugation</keyword>
<dbReference type="GO" id="GO:0016323">
    <property type="term" value="C:basolateral plasma membrane"/>
    <property type="evidence" value="ECO:0007669"/>
    <property type="project" value="UniProtKB-SubCell"/>
</dbReference>
<keyword evidence="5" id="KW-1003">Cell membrane</keyword>
<evidence type="ECO:0000256" key="7">
    <source>
        <dbReference type="ARBA" id="ARBA00022588"/>
    </source>
</evidence>
<dbReference type="PRINTS" id="PR01407">
    <property type="entry name" value="BUTYPHLNCDUF"/>
</dbReference>
<feature type="domain" description="FIIND" evidence="25">
    <location>
        <begin position="1120"/>
        <end position="1394"/>
    </location>
</feature>
<proteinExistence type="inferred from homology"/>
<evidence type="ECO:0000256" key="11">
    <source>
        <dbReference type="ARBA" id="ARBA00022737"/>
    </source>
</evidence>
<dbReference type="Gene3D" id="3.80.10.10">
    <property type="entry name" value="Ribonuclease Inhibitor"/>
    <property type="match status" value="2"/>
</dbReference>
<keyword evidence="13" id="KW-0067">ATP-binding</keyword>
<dbReference type="GO" id="GO:0008233">
    <property type="term" value="F:peptidase activity"/>
    <property type="evidence" value="ECO:0007669"/>
    <property type="project" value="UniProtKB-KW"/>
</dbReference>
<dbReference type="Pfam" id="PF00622">
    <property type="entry name" value="SPRY"/>
    <property type="match status" value="1"/>
</dbReference>
<dbReference type="SMART" id="SM00589">
    <property type="entry name" value="PRY"/>
    <property type="match status" value="1"/>
</dbReference>
<feature type="domain" description="B30.2/SPRY" evidence="22">
    <location>
        <begin position="916"/>
        <end position="1120"/>
    </location>
</feature>
<keyword evidence="6" id="KW-0963">Cytoplasm</keyword>
<dbReference type="PROSITE" id="PS51450">
    <property type="entry name" value="LRR"/>
    <property type="match status" value="1"/>
</dbReference>
<dbReference type="Pfam" id="PF13553">
    <property type="entry name" value="FIIND"/>
    <property type="match status" value="1"/>
</dbReference>
<evidence type="ECO:0000256" key="17">
    <source>
        <dbReference type="ARBA" id="ARBA00023139"/>
    </source>
</evidence>
<keyword evidence="18" id="KW-1271">Inflammasome</keyword>
<dbReference type="EMBL" id="CM015714">
    <property type="protein sequence ID" value="KAF3687121.1"/>
    <property type="molecule type" value="Genomic_DNA"/>
</dbReference>
<dbReference type="Gene3D" id="2.60.120.920">
    <property type="match status" value="1"/>
</dbReference>
<reference evidence="27" key="2">
    <citation type="submission" date="2019-02" db="EMBL/GenBank/DDBJ databases">
        <title>Opniocepnalus argus Var Kimnra genome.</title>
        <authorList>
            <person name="Zhou C."/>
            <person name="Xiao S."/>
        </authorList>
    </citation>
    <scope>NUCLEOTIDE SEQUENCE [LARGE SCALE GENOMIC DNA]</scope>
</reference>
<evidence type="ECO:0000313" key="26">
    <source>
        <dbReference type="EMBL" id="KAF3687121.1"/>
    </source>
</evidence>
<dbReference type="InterPro" id="IPR027417">
    <property type="entry name" value="P-loop_NTPase"/>
</dbReference>
<evidence type="ECO:0000256" key="15">
    <source>
        <dbReference type="ARBA" id="ARBA00022859"/>
    </source>
</evidence>
<dbReference type="PROSITE" id="PS50209">
    <property type="entry name" value="CARD"/>
    <property type="match status" value="1"/>
</dbReference>
<evidence type="ECO:0000259" key="23">
    <source>
        <dbReference type="PROSITE" id="PS50209"/>
    </source>
</evidence>
<dbReference type="GO" id="GO:0005524">
    <property type="term" value="F:ATP binding"/>
    <property type="evidence" value="ECO:0007669"/>
    <property type="project" value="UniProtKB-KW"/>
</dbReference>
<name>A0A6G1P9Z8_CHAAH</name>
<evidence type="ECO:0000256" key="6">
    <source>
        <dbReference type="ARBA" id="ARBA00022490"/>
    </source>
</evidence>
<evidence type="ECO:0000259" key="24">
    <source>
        <dbReference type="PROSITE" id="PS50837"/>
    </source>
</evidence>
<feature type="domain" description="CARD" evidence="23">
    <location>
        <begin position="1400"/>
        <end position="1490"/>
    </location>
</feature>
<keyword evidence="10" id="KW-0645">Protease</keyword>
<dbReference type="Pfam" id="PF13765">
    <property type="entry name" value="PRY"/>
    <property type="match status" value="1"/>
</dbReference>
<keyword evidence="8" id="KW-1210">Necrosis</keyword>
<dbReference type="SUPFAM" id="SSF52047">
    <property type="entry name" value="RNI-like"/>
    <property type="match status" value="1"/>
</dbReference>
<dbReference type="GO" id="GO:0006508">
    <property type="term" value="P:proteolysis"/>
    <property type="evidence" value="ECO:0007669"/>
    <property type="project" value="UniProtKB-KW"/>
</dbReference>
<evidence type="ECO:0000256" key="20">
    <source>
        <dbReference type="ARBA" id="ARBA00038296"/>
    </source>
</evidence>
<feature type="compositionally biased region" description="Basic and acidic residues" evidence="21">
    <location>
        <begin position="39"/>
        <end position="61"/>
    </location>
</feature>